<dbReference type="AlphaFoldDB" id="Q0V214"/>
<protein>
    <submittedName>
        <fullName evidence="1">Uncharacterized protein</fullName>
    </submittedName>
</protein>
<dbReference type="RefSeq" id="XP_001792572.1">
    <property type="nucleotide sequence ID" value="XM_001792520.1"/>
</dbReference>
<name>Q0V214_PHANO</name>
<sequence length="32" mass="3721">MKEIGVYFALRRYKRAEAAEELYIARTPKGSC</sequence>
<evidence type="ECO:0000313" key="1">
    <source>
        <dbReference type="EMBL" id="EAT90162.1"/>
    </source>
</evidence>
<accession>Q0V214</accession>
<dbReference type="Proteomes" id="UP000001055">
    <property type="component" value="Unassembled WGS sequence"/>
</dbReference>
<dbReference type="EMBL" id="CH445327">
    <property type="protein sequence ID" value="EAT90162.1"/>
    <property type="molecule type" value="Genomic_DNA"/>
</dbReference>
<evidence type="ECO:0000313" key="2">
    <source>
        <dbReference type="Proteomes" id="UP000001055"/>
    </source>
</evidence>
<gene>
    <name evidence="1" type="ORF">SNOG_01950</name>
</gene>
<dbReference type="KEGG" id="pno:SNOG_01950"/>
<dbReference type="InParanoid" id="Q0V214"/>
<dbReference type="GeneID" id="5969422"/>
<proteinExistence type="predicted"/>
<reference evidence="2" key="1">
    <citation type="journal article" date="2007" name="Plant Cell">
        <title>Dothideomycete-plant interactions illuminated by genome sequencing and EST analysis of the wheat pathogen Stagonospora nodorum.</title>
        <authorList>
            <person name="Hane J.K."/>
            <person name="Lowe R.G."/>
            <person name="Solomon P.S."/>
            <person name="Tan K.C."/>
            <person name="Schoch C.L."/>
            <person name="Spatafora J.W."/>
            <person name="Crous P.W."/>
            <person name="Kodira C."/>
            <person name="Birren B.W."/>
            <person name="Galagan J.E."/>
            <person name="Torriani S.F."/>
            <person name="McDonald B.A."/>
            <person name="Oliver R.P."/>
        </authorList>
    </citation>
    <scope>NUCLEOTIDE SEQUENCE [LARGE SCALE GENOMIC DNA]</scope>
    <source>
        <strain evidence="2">SN15 / ATCC MYA-4574 / FGSC 10173</strain>
    </source>
</reference>
<organism evidence="1 2">
    <name type="scientific">Phaeosphaeria nodorum (strain SN15 / ATCC MYA-4574 / FGSC 10173)</name>
    <name type="common">Glume blotch fungus</name>
    <name type="synonym">Parastagonospora nodorum</name>
    <dbReference type="NCBI Taxonomy" id="321614"/>
    <lineage>
        <taxon>Eukaryota</taxon>
        <taxon>Fungi</taxon>
        <taxon>Dikarya</taxon>
        <taxon>Ascomycota</taxon>
        <taxon>Pezizomycotina</taxon>
        <taxon>Dothideomycetes</taxon>
        <taxon>Pleosporomycetidae</taxon>
        <taxon>Pleosporales</taxon>
        <taxon>Pleosporineae</taxon>
        <taxon>Phaeosphaeriaceae</taxon>
        <taxon>Parastagonospora</taxon>
    </lineage>
</organism>